<dbReference type="RefSeq" id="WP_130291640.1">
    <property type="nucleotide sequence ID" value="NZ_SHKL01000001.1"/>
</dbReference>
<dbReference type="OrthoDB" id="4113332at2"/>
<evidence type="ECO:0000256" key="1">
    <source>
        <dbReference type="ARBA" id="ARBA00023125"/>
    </source>
</evidence>
<dbReference type="AlphaFoldDB" id="A0A4Q7V1Z1"/>
<feature type="region of interest" description="Disordered" evidence="2">
    <location>
        <begin position="54"/>
        <end position="80"/>
    </location>
</feature>
<keyword evidence="6" id="KW-1185">Reference proteome</keyword>
<dbReference type="Gene3D" id="3.30.60.230">
    <property type="entry name" value="Lsr2, dimerization domain"/>
    <property type="match status" value="1"/>
</dbReference>
<feature type="compositionally biased region" description="Basic and acidic residues" evidence="2">
    <location>
        <begin position="70"/>
        <end position="80"/>
    </location>
</feature>
<protein>
    <submittedName>
        <fullName evidence="5">Lsr2 protein</fullName>
    </submittedName>
</protein>
<dbReference type="GO" id="GO:0003677">
    <property type="term" value="F:DNA binding"/>
    <property type="evidence" value="ECO:0007669"/>
    <property type="project" value="UniProtKB-KW"/>
</dbReference>
<dbReference type="EMBL" id="SHKL01000001">
    <property type="protein sequence ID" value="RZT87494.1"/>
    <property type="molecule type" value="Genomic_DNA"/>
</dbReference>
<keyword evidence="1" id="KW-0238">DNA-binding</keyword>
<feature type="domain" description="Lsr2 DNA-binding" evidence="4">
    <location>
        <begin position="73"/>
        <end position="107"/>
    </location>
</feature>
<dbReference type="InterPro" id="IPR024412">
    <property type="entry name" value="Lsr2_dim_dom"/>
</dbReference>
<sequence>MARVATVSLVDDLDGGEAAETVTFGLDGRQHAIDLSESNAAKLRDLLAPYIAAARKTGGPGRGNPTSRRSPTDRAGNRDLREWARAAGIEIGDRGRIPNDIQEAYQAGNASLVSHRFRRPALAG</sequence>
<evidence type="ECO:0000256" key="2">
    <source>
        <dbReference type="SAM" id="MobiDB-lite"/>
    </source>
</evidence>
<reference evidence="5 6" key="1">
    <citation type="submission" date="2019-02" db="EMBL/GenBank/DDBJ databases">
        <title>Sequencing the genomes of 1000 actinobacteria strains.</title>
        <authorList>
            <person name="Klenk H.-P."/>
        </authorList>
    </citation>
    <scope>NUCLEOTIDE SEQUENCE [LARGE SCALE GENOMIC DNA]</scope>
    <source>
        <strain evidence="5 6">DSM 45779</strain>
    </source>
</reference>
<proteinExistence type="predicted"/>
<comment type="caution">
    <text evidence="5">The sequence shown here is derived from an EMBL/GenBank/DDBJ whole genome shotgun (WGS) entry which is preliminary data.</text>
</comment>
<dbReference type="InterPro" id="IPR036625">
    <property type="entry name" value="E3-bd_dom_sf"/>
</dbReference>
<dbReference type="Proteomes" id="UP000291591">
    <property type="component" value="Unassembled WGS sequence"/>
</dbReference>
<organism evidence="5 6">
    <name type="scientific">Pseudonocardia sediminis</name>
    <dbReference type="NCBI Taxonomy" id="1397368"/>
    <lineage>
        <taxon>Bacteria</taxon>
        <taxon>Bacillati</taxon>
        <taxon>Actinomycetota</taxon>
        <taxon>Actinomycetes</taxon>
        <taxon>Pseudonocardiales</taxon>
        <taxon>Pseudonocardiaceae</taxon>
        <taxon>Pseudonocardia</taxon>
    </lineage>
</organism>
<evidence type="ECO:0000313" key="5">
    <source>
        <dbReference type="EMBL" id="RZT87494.1"/>
    </source>
</evidence>
<accession>A0A4Q7V1Z1</accession>
<dbReference type="Pfam" id="PF23359">
    <property type="entry name" value="Lsr2_DNA-bd"/>
    <property type="match status" value="1"/>
</dbReference>
<dbReference type="Pfam" id="PF11774">
    <property type="entry name" value="Lsr2"/>
    <property type="match status" value="1"/>
</dbReference>
<gene>
    <name evidence="5" type="ORF">EV383_4419</name>
</gene>
<feature type="domain" description="Lsr2 dimerization" evidence="3">
    <location>
        <begin position="1"/>
        <end position="58"/>
    </location>
</feature>
<dbReference type="Gene3D" id="4.10.320.10">
    <property type="entry name" value="E3-binding domain"/>
    <property type="match status" value="1"/>
</dbReference>
<evidence type="ECO:0000259" key="4">
    <source>
        <dbReference type="Pfam" id="PF23359"/>
    </source>
</evidence>
<name>A0A4Q7V1Z1_PSEST</name>
<evidence type="ECO:0000313" key="6">
    <source>
        <dbReference type="Proteomes" id="UP000291591"/>
    </source>
</evidence>
<evidence type="ECO:0000259" key="3">
    <source>
        <dbReference type="Pfam" id="PF11774"/>
    </source>
</evidence>
<dbReference type="InterPro" id="IPR055370">
    <property type="entry name" value="Lsr2_DNA-bd"/>
</dbReference>
<dbReference type="GO" id="GO:0016746">
    <property type="term" value="F:acyltransferase activity"/>
    <property type="evidence" value="ECO:0007669"/>
    <property type="project" value="InterPro"/>
</dbReference>
<dbReference type="InterPro" id="IPR042261">
    <property type="entry name" value="Lsr2-like_dimerization"/>
</dbReference>